<proteinExistence type="predicted"/>
<dbReference type="PANTHER" id="PTHR30535">
    <property type="entry name" value="VITAMIN B12-BINDING PROTEIN"/>
    <property type="match status" value="1"/>
</dbReference>
<dbReference type="NCBIfam" id="NF038402">
    <property type="entry name" value="TroA_like"/>
    <property type="match status" value="1"/>
</dbReference>
<sequence>MKHIFILSAWLMFLSACSPGAQPADDAAITITDVQGNKVVLNKPAERIVCLFDPVMDAIYMLQVQHKLVGIPAETYADKELFVPYSLIDERIKDRRLAIPGGNETANIESIIALQPDLVIAKHMSAGIIQGLREMGIAVYLASSEKYEQVLKELEDVGKLTGATGRAQELATYTKRRFEAMQADAAKVPEKDRKKAYFTWANGRIYATTGRNSMMNDCLEYAGVLNACTAPVDQPNINAETLISWNPDMIVMWNDPAELFYGKKELAGITAVKQKAVFNLMPMFFYNPHTIKSLPASMRIKAWSAGENPETSLEEVKKIMIKYYGEKAGNKLITLL</sequence>
<organism evidence="4 5">
    <name type="scientific">Chitinophaga eiseniae</name>
    <dbReference type="NCBI Taxonomy" id="634771"/>
    <lineage>
        <taxon>Bacteria</taxon>
        <taxon>Pseudomonadati</taxon>
        <taxon>Bacteroidota</taxon>
        <taxon>Chitinophagia</taxon>
        <taxon>Chitinophagales</taxon>
        <taxon>Chitinophagaceae</taxon>
        <taxon>Chitinophaga</taxon>
    </lineage>
</organism>
<dbReference type="OrthoDB" id="9797736at2"/>
<dbReference type="SUPFAM" id="SSF53807">
    <property type="entry name" value="Helical backbone' metal receptor"/>
    <property type="match status" value="1"/>
</dbReference>
<dbReference type="Pfam" id="PF01497">
    <property type="entry name" value="Peripla_BP_2"/>
    <property type="match status" value="1"/>
</dbReference>
<dbReference type="PROSITE" id="PS50983">
    <property type="entry name" value="FE_B12_PBP"/>
    <property type="match status" value="1"/>
</dbReference>
<dbReference type="Proteomes" id="UP000190367">
    <property type="component" value="Unassembled WGS sequence"/>
</dbReference>
<reference evidence="5" key="1">
    <citation type="submission" date="2017-02" db="EMBL/GenBank/DDBJ databases">
        <authorList>
            <person name="Varghese N."/>
            <person name="Submissions S."/>
        </authorList>
    </citation>
    <scope>NUCLEOTIDE SEQUENCE [LARGE SCALE GENOMIC DNA]</scope>
    <source>
        <strain evidence="5">DSM 22224</strain>
    </source>
</reference>
<dbReference type="EMBL" id="FUWZ01000010">
    <property type="protein sequence ID" value="SKA48114.1"/>
    <property type="molecule type" value="Genomic_DNA"/>
</dbReference>
<feature type="chain" id="PRO_5013069380" evidence="2">
    <location>
        <begin position="24"/>
        <end position="336"/>
    </location>
</feature>
<dbReference type="STRING" id="634771.SAMN04488128_11015"/>
<dbReference type="Gene3D" id="3.40.50.1980">
    <property type="entry name" value="Nitrogenase molybdenum iron protein domain"/>
    <property type="match status" value="2"/>
</dbReference>
<gene>
    <name evidence="4" type="ORF">SAMN04488128_11015</name>
</gene>
<accession>A0A1T4U5Z8</accession>
<feature type="signal peptide" evidence="2">
    <location>
        <begin position="1"/>
        <end position="23"/>
    </location>
</feature>
<keyword evidence="1 2" id="KW-0732">Signal</keyword>
<evidence type="ECO:0000313" key="4">
    <source>
        <dbReference type="EMBL" id="SKA48114.1"/>
    </source>
</evidence>
<dbReference type="InterPro" id="IPR002491">
    <property type="entry name" value="ABC_transptr_periplasmic_BD"/>
</dbReference>
<name>A0A1T4U5Z8_9BACT</name>
<protein>
    <submittedName>
        <fullName evidence="4">Iron complex transport system substrate-binding protein</fullName>
    </submittedName>
</protein>
<dbReference type="InterPro" id="IPR054828">
    <property type="entry name" value="Vit_B12_bind_prot"/>
</dbReference>
<keyword evidence="5" id="KW-1185">Reference proteome</keyword>
<dbReference type="InterPro" id="IPR050902">
    <property type="entry name" value="ABC_Transporter_SBP"/>
</dbReference>
<dbReference type="PROSITE" id="PS51257">
    <property type="entry name" value="PROKAR_LIPOPROTEIN"/>
    <property type="match status" value="1"/>
</dbReference>
<evidence type="ECO:0000259" key="3">
    <source>
        <dbReference type="PROSITE" id="PS50983"/>
    </source>
</evidence>
<dbReference type="AlphaFoldDB" id="A0A1T4U5Z8"/>
<dbReference type="PANTHER" id="PTHR30535:SF34">
    <property type="entry name" value="MOLYBDATE-BINDING PROTEIN MOLA"/>
    <property type="match status" value="1"/>
</dbReference>
<evidence type="ECO:0000313" key="5">
    <source>
        <dbReference type="Proteomes" id="UP000190367"/>
    </source>
</evidence>
<feature type="domain" description="Fe/B12 periplasmic-binding" evidence="3">
    <location>
        <begin position="47"/>
        <end position="311"/>
    </location>
</feature>
<evidence type="ECO:0000256" key="1">
    <source>
        <dbReference type="ARBA" id="ARBA00022729"/>
    </source>
</evidence>
<dbReference type="RefSeq" id="WP_078673320.1">
    <property type="nucleotide sequence ID" value="NZ_FUWZ01000010.1"/>
</dbReference>
<evidence type="ECO:0000256" key="2">
    <source>
        <dbReference type="SAM" id="SignalP"/>
    </source>
</evidence>